<gene>
    <name evidence="1" type="ORF">P5673_021177</name>
</gene>
<reference evidence="1" key="2">
    <citation type="journal article" date="2023" name="Science">
        <title>Genomic signatures of disease resistance in endangered staghorn corals.</title>
        <authorList>
            <person name="Vollmer S.V."/>
            <person name="Selwyn J.D."/>
            <person name="Despard B.A."/>
            <person name="Roesel C.L."/>
        </authorList>
    </citation>
    <scope>NUCLEOTIDE SEQUENCE</scope>
    <source>
        <strain evidence="1">K2</strain>
    </source>
</reference>
<reference evidence="1" key="1">
    <citation type="journal article" date="2023" name="G3 (Bethesda)">
        <title>Whole genome assembly and annotation of the endangered Caribbean coral Acropora cervicornis.</title>
        <authorList>
            <person name="Selwyn J.D."/>
            <person name="Vollmer S.V."/>
        </authorList>
    </citation>
    <scope>NUCLEOTIDE SEQUENCE</scope>
    <source>
        <strain evidence="1">K2</strain>
    </source>
</reference>
<evidence type="ECO:0000313" key="2">
    <source>
        <dbReference type="Proteomes" id="UP001249851"/>
    </source>
</evidence>
<dbReference type="AlphaFoldDB" id="A0AAD9Q8P3"/>
<sequence length="53" mass="5997">MEGEHVTSTQRGINTLPIKETKDLLLYAVLKIPRTEPRDGFGDYLKSTNVRPP</sequence>
<accession>A0AAD9Q8P3</accession>
<organism evidence="1 2">
    <name type="scientific">Acropora cervicornis</name>
    <name type="common">Staghorn coral</name>
    <dbReference type="NCBI Taxonomy" id="6130"/>
    <lineage>
        <taxon>Eukaryota</taxon>
        <taxon>Metazoa</taxon>
        <taxon>Cnidaria</taxon>
        <taxon>Anthozoa</taxon>
        <taxon>Hexacorallia</taxon>
        <taxon>Scleractinia</taxon>
        <taxon>Astrocoeniina</taxon>
        <taxon>Acroporidae</taxon>
        <taxon>Acropora</taxon>
    </lineage>
</organism>
<dbReference type="EMBL" id="JARQWQ010000054">
    <property type="protein sequence ID" value="KAK2556629.1"/>
    <property type="molecule type" value="Genomic_DNA"/>
</dbReference>
<proteinExistence type="predicted"/>
<dbReference type="Proteomes" id="UP001249851">
    <property type="component" value="Unassembled WGS sequence"/>
</dbReference>
<comment type="caution">
    <text evidence="1">The sequence shown here is derived from an EMBL/GenBank/DDBJ whole genome shotgun (WGS) entry which is preliminary data.</text>
</comment>
<keyword evidence="2" id="KW-1185">Reference proteome</keyword>
<protein>
    <submittedName>
        <fullName evidence="1">Uncharacterized protein</fullName>
    </submittedName>
</protein>
<evidence type="ECO:0000313" key="1">
    <source>
        <dbReference type="EMBL" id="KAK2556629.1"/>
    </source>
</evidence>
<name>A0AAD9Q8P3_ACRCE</name>